<dbReference type="InterPro" id="IPR015422">
    <property type="entry name" value="PyrdxlP-dep_Trfase_small"/>
</dbReference>
<evidence type="ECO:0000256" key="5">
    <source>
        <dbReference type="ARBA" id="ARBA00023235"/>
    </source>
</evidence>
<dbReference type="InterPro" id="IPR004639">
    <property type="entry name" value="4pyrrol_synth_GluAld_NH2Trfase"/>
</dbReference>
<evidence type="ECO:0000256" key="6">
    <source>
        <dbReference type="ARBA" id="ARBA00023244"/>
    </source>
</evidence>
<dbReference type="InterPro" id="IPR005814">
    <property type="entry name" value="Aminotrans_3"/>
</dbReference>
<evidence type="ECO:0000313" key="8">
    <source>
        <dbReference type="EMBL" id="PRD68893.1"/>
    </source>
</evidence>
<comment type="caution">
    <text evidence="8">The sequence shown here is derived from an EMBL/GenBank/DDBJ whole genome shotgun (WGS) entry which is preliminary data.</text>
</comment>
<dbReference type="Proteomes" id="UP000238326">
    <property type="component" value="Unassembled WGS sequence"/>
</dbReference>
<dbReference type="GO" id="GO:0042286">
    <property type="term" value="F:glutamate-1-semialdehyde 2,1-aminomutase activity"/>
    <property type="evidence" value="ECO:0007669"/>
    <property type="project" value="UniProtKB-UniRule"/>
</dbReference>
<evidence type="ECO:0000313" key="9">
    <source>
        <dbReference type="Proteomes" id="UP000238326"/>
    </source>
</evidence>
<dbReference type="PANTHER" id="PTHR43713">
    <property type="entry name" value="GLUTAMATE-1-SEMIALDEHYDE 2,1-AMINOMUTASE"/>
    <property type="match status" value="1"/>
</dbReference>
<name>A0A2S9KEM7_9BURK</name>
<dbReference type="PANTHER" id="PTHR43713:SF3">
    <property type="entry name" value="GLUTAMATE-1-SEMIALDEHYDE 2,1-AMINOMUTASE 1, CHLOROPLASTIC-RELATED"/>
    <property type="match status" value="1"/>
</dbReference>
<dbReference type="GO" id="GO:0008483">
    <property type="term" value="F:transaminase activity"/>
    <property type="evidence" value="ECO:0007669"/>
    <property type="project" value="InterPro"/>
</dbReference>
<dbReference type="GO" id="GO:0006782">
    <property type="term" value="P:protoporphyrinogen IX biosynthetic process"/>
    <property type="evidence" value="ECO:0007669"/>
    <property type="project" value="UniProtKB-UniRule"/>
</dbReference>
<comment type="subcellular location">
    <subcellularLocation>
        <location evidence="7">Cytoplasm</location>
    </subcellularLocation>
</comment>
<reference evidence="8 9" key="1">
    <citation type="submission" date="2018-03" db="EMBL/GenBank/DDBJ databases">
        <title>Comparative genomics illustrates the genes involved in a hyperalkaliphilic mechanisms of Serpentinomonas isolated from highly-alkaline calcium-rich serpentinized springs.</title>
        <authorList>
            <person name="Suzuki S."/>
            <person name="Ishii S."/>
            <person name="Walworth N."/>
            <person name="Bird L."/>
            <person name="Kuenen J.G."/>
            <person name="Nealson K.H."/>
        </authorList>
    </citation>
    <scope>NUCLEOTIDE SEQUENCE [LARGE SCALE GENOMIC DNA]</scope>
    <source>
        <strain evidence="8 9">83</strain>
    </source>
</reference>
<organism evidence="8 9">
    <name type="scientific">Malikia spinosa</name>
    <dbReference type="NCBI Taxonomy" id="86180"/>
    <lineage>
        <taxon>Bacteria</taxon>
        <taxon>Pseudomonadati</taxon>
        <taxon>Pseudomonadota</taxon>
        <taxon>Betaproteobacteria</taxon>
        <taxon>Burkholderiales</taxon>
        <taxon>Comamonadaceae</taxon>
        <taxon>Malikia</taxon>
    </lineage>
</organism>
<dbReference type="GO" id="GO:0030170">
    <property type="term" value="F:pyridoxal phosphate binding"/>
    <property type="evidence" value="ECO:0007669"/>
    <property type="project" value="InterPro"/>
</dbReference>
<keyword evidence="4 7" id="KW-0663">Pyridoxal phosphate</keyword>
<dbReference type="AlphaFoldDB" id="A0A2S9KEM7"/>
<comment type="pathway">
    <text evidence="2">Porphyrin-containing compound metabolism; protoporphyrin-IX biosynthesis; 5-aminolevulinate from L-glutamyl-tRNA(Glu): step 2/2.</text>
</comment>
<comment type="subunit">
    <text evidence="7">Homodimer.</text>
</comment>
<comment type="similarity">
    <text evidence="3 7">Belongs to the class-III pyridoxal-phosphate-dependent aminotransferase family. HemL subfamily.</text>
</comment>
<dbReference type="NCBIfam" id="TIGR00713">
    <property type="entry name" value="hemL"/>
    <property type="match status" value="1"/>
</dbReference>
<comment type="catalytic activity">
    <reaction evidence="7">
        <text>(S)-4-amino-5-oxopentanoate = 5-aminolevulinate</text>
        <dbReference type="Rhea" id="RHEA:14265"/>
        <dbReference type="ChEBI" id="CHEBI:57501"/>
        <dbReference type="ChEBI" id="CHEBI:356416"/>
        <dbReference type="EC" id="5.4.3.8"/>
    </reaction>
</comment>
<accession>A0A2S9KEM7</accession>
<dbReference type="OrthoDB" id="3398487at2"/>
<dbReference type="EMBL" id="PVLR01000022">
    <property type="protein sequence ID" value="PRD68893.1"/>
    <property type="molecule type" value="Genomic_DNA"/>
</dbReference>
<comment type="cofactor">
    <cofactor evidence="1 7">
        <name>pyridoxal 5'-phosphate</name>
        <dbReference type="ChEBI" id="CHEBI:597326"/>
    </cofactor>
</comment>
<dbReference type="Pfam" id="PF00202">
    <property type="entry name" value="Aminotran_3"/>
    <property type="match status" value="1"/>
</dbReference>
<evidence type="ECO:0000256" key="3">
    <source>
        <dbReference type="ARBA" id="ARBA00008981"/>
    </source>
</evidence>
<dbReference type="EC" id="5.4.3.8" evidence="7"/>
<dbReference type="RefSeq" id="WP_105729532.1">
    <property type="nucleotide sequence ID" value="NZ_JAVBYE010000007.1"/>
</dbReference>
<dbReference type="HAMAP" id="MF_00375">
    <property type="entry name" value="HemL_aminotrans_3"/>
    <property type="match status" value="1"/>
</dbReference>
<sequence length="431" mass="45864">MTDRNQTLFERAKTLIPGGVNSPVRAFKAVGGTPRFVQRAQGAYFWDANDQRYIDYIGSWGPMILGHGHPAVLEAVQKAALEGFSFGAPTEREIELAEELVKLVPSIEMVRLVSSGTEAGMSAIRLARGATGRKKIIKFEGCYHGHADALLVKAGSGLATFGNPTSAGVPPEVVQDTLVLEYNNVEQLEAAFAEHGAAVACLMIEPIAGNMNFVRASVPFMTRCRELCTQHGALLVFDEVMTGLRVGLGSAQGHYASLIPGFEPDMTVLGKVIGGGMPLAAFGGKRAVMELLAPLGAVYQAGTLSGNPVATACGLATLRELQKPGFYEALSARTQRLVAGLTEAAHAAGLPFCGDSQGGMFGFFFFDQLPQNYARVMSTDGARFNKFYHGMLERGVYFAPALYEAGFVSAAHTDADIEATVAAAREVFAQL</sequence>
<gene>
    <name evidence="7 8" type="primary">hemL</name>
    <name evidence="8" type="ORF">C6P61_08635</name>
</gene>
<dbReference type="GO" id="GO:0005737">
    <property type="term" value="C:cytoplasm"/>
    <property type="evidence" value="ECO:0007669"/>
    <property type="project" value="UniProtKB-SubCell"/>
</dbReference>
<keyword evidence="5 7" id="KW-0413">Isomerase</keyword>
<dbReference type="InterPro" id="IPR015424">
    <property type="entry name" value="PyrdxlP-dep_Trfase"/>
</dbReference>
<dbReference type="NCBIfam" id="NF000818">
    <property type="entry name" value="PRK00062.1"/>
    <property type="match status" value="1"/>
</dbReference>
<dbReference type="CDD" id="cd00610">
    <property type="entry name" value="OAT_like"/>
    <property type="match status" value="1"/>
</dbReference>
<keyword evidence="9" id="KW-1185">Reference proteome</keyword>
<dbReference type="FunFam" id="3.40.640.10:FF:000021">
    <property type="entry name" value="Glutamate-1-semialdehyde 2,1-aminomutase"/>
    <property type="match status" value="1"/>
</dbReference>
<proteinExistence type="inferred from homology"/>
<evidence type="ECO:0000256" key="4">
    <source>
        <dbReference type="ARBA" id="ARBA00022898"/>
    </source>
</evidence>
<protein>
    <recommendedName>
        <fullName evidence="7">Glutamate-1-semialdehyde 2,1-aminomutase</fullName>
        <shortName evidence="7">GSA</shortName>
        <ecNumber evidence="7">5.4.3.8</ecNumber>
    </recommendedName>
    <alternativeName>
        <fullName evidence="7">Glutamate-1-semialdehyde aminotransferase</fullName>
        <shortName evidence="7">GSA-AT</shortName>
    </alternativeName>
</protein>
<evidence type="ECO:0000256" key="2">
    <source>
        <dbReference type="ARBA" id="ARBA00004819"/>
    </source>
</evidence>
<feature type="modified residue" description="N6-(pyridoxal phosphate)lysine" evidence="7">
    <location>
        <position position="271"/>
    </location>
</feature>
<dbReference type="Gene3D" id="3.40.640.10">
    <property type="entry name" value="Type I PLP-dependent aspartate aminotransferase-like (Major domain)"/>
    <property type="match status" value="1"/>
</dbReference>
<dbReference type="UniPathway" id="UPA00251">
    <property type="reaction ID" value="UER00317"/>
</dbReference>
<keyword evidence="7" id="KW-0963">Cytoplasm</keyword>
<keyword evidence="6 7" id="KW-0627">Porphyrin biosynthesis</keyword>
<evidence type="ECO:0000256" key="7">
    <source>
        <dbReference type="HAMAP-Rule" id="MF_00375"/>
    </source>
</evidence>
<dbReference type="Gene3D" id="3.90.1150.10">
    <property type="entry name" value="Aspartate Aminotransferase, domain 1"/>
    <property type="match status" value="1"/>
</dbReference>
<evidence type="ECO:0000256" key="1">
    <source>
        <dbReference type="ARBA" id="ARBA00001933"/>
    </source>
</evidence>
<dbReference type="SUPFAM" id="SSF53383">
    <property type="entry name" value="PLP-dependent transferases"/>
    <property type="match status" value="1"/>
</dbReference>
<dbReference type="InterPro" id="IPR015421">
    <property type="entry name" value="PyrdxlP-dep_Trfase_major"/>
</dbReference>